<proteinExistence type="predicted"/>
<name>A0ACB7XIW3_9ERIC</name>
<sequence>MKNWATITCALLSSLSQIDTFLCIHSTMAVSMGLQVTAASSIVSGAVAMYLSVGGILLYPTHQANSWPTCLRRMVLPFCVVHSTHLHFVISLCRYCCCCSFIWEPEFRGSCHPLTRANYLVSPPLVVAYTLAGSMILYDTPGVIEKQMHKLDSMMMKNVRNAAIDADCVLVVDASKAY</sequence>
<reference evidence="1 2" key="1">
    <citation type="journal article" date="2021" name="Hortic Res">
        <title>High-quality reference genome and annotation aids understanding of berry development for evergreen blueberry (Vaccinium darrowii).</title>
        <authorList>
            <person name="Yu J."/>
            <person name="Hulse-Kemp A.M."/>
            <person name="Babiker E."/>
            <person name="Staton M."/>
        </authorList>
    </citation>
    <scope>NUCLEOTIDE SEQUENCE [LARGE SCALE GENOMIC DNA]</scope>
    <source>
        <strain evidence="2">cv. NJ 8807/NJ 8810</strain>
        <tissue evidence="1">Young leaf</tissue>
    </source>
</reference>
<dbReference type="EMBL" id="CM037160">
    <property type="protein sequence ID" value="KAH7840749.1"/>
    <property type="molecule type" value="Genomic_DNA"/>
</dbReference>
<accession>A0ACB7XIW3</accession>
<keyword evidence="2" id="KW-1185">Reference proteome</keyword>
<organism evidence="1 2">
    <name type="scientific">Vaccinium darrowii</name>
    <dbReference type="NCBI Taxonomy" id="229202"/>
    <lineage>
        <taxon>Eukaryota</taxon>
        <taxon>Viridiplantae</taxon>
        <taxon>Streptophyta</taxon>
        <taxon>Embryophyta</taxon>
        <taxon>Tracheophyta</taxon>
        <taxon>Spermatophyta</taxon>
        <taxon>Magnoliopsida</taxon>
        <taxon>eudicotyledons</taxon>
        <taxon>Gunneridae</taxon>
        <taxon>Pentapetalae</taxon>
        <taxon>asterids</taxon>
        <taxon>Ericales</taxon>
        <taxon>Ericaceae</taxon>
        <taxon>Vaccinioideae</taxon>
        <taxon>Vaccinieae</taxon>
        <taxon>Vaccinium</taxon>
    </lineage>
</organism>
<protein>
    <submittedName>
        <fullName evidence="1">Uncharacterized protein</fullName>
    </submittedName>
</protein>
<evidence type="ECO:0000313" key="1">
    <source>
        <dbReference type="EMBL" id="KAH7840749.1"/>
    </source>
</evidence>
<gene>
    <name evidence="1" type="ORF">Vadar_021081</name>
</gene>
<evidence type="ECO:0000313" key="2">
    <source>
        <dbReference type="Proteomes" id="UP000828048"/>
    </source>
</evidence>
<dbReference type="Proteomes" id="UP000828048">
    <property type="component" value="Chromosome 10"/>
</dbReference>
<comment type="caution">
    <text evidence="1">The sequence shown here is derived from an EMBL/GenBank/DDBJ whole genome shotgun (WGS) entry which is preliminary data.</text>
</comment>